<proteinExistence type="inferred from homology"/>
<dbReference type="CDD" id="cd01166">
    <property type="entry name" value="KdgK"/>
    <property type="match status" value="1"/>
</dbReference>
<dbReference type="GO" id="GO:0016301">
    <property type="term" value="F:kinase activity"/>
    <property type="evidence" value="ECO:0007669"/>
    <property type="project" value="UniProtKB-KW"/>
</dbReference>
<dbReference type="Gene3D" id="3.40.1190.20">
    <property type="match status" value="1"/>
</dbReference>
<keyword evidence="2" id="KW-0808">Transferase</keyword>
<organism evidence="5 6">
    <name type="scientific">Sphingomonas cavernae</name>
    <dbReference type="NCBI Taxonomy" id="2320861"/>
    <lineage>
        <taxon>Bacteria</taxon>
        <taxon>Pseudomonadati</taxon>
        <taxon>Pseudomonadota</taxon>
        <taxon>Alphaproteobacteria</taxon>
        <taxon>Sphingomonadales</taxon>
        <taxon>Sphingomonadaceae</taxon>
        <taxon>Sphingomonas</taxon>
    </lineage>
</organism>
<accession>A0A418WNI8</accession>
<dbReference type="PANTHER" id="PTHR43320:SF2">
    <property type="entry name" value="2-DEHYDRO-3-DEOXYGLUCONOKINASE_2-DEHYDRO-3-DEOXYGALACTONOKINASE"/>
    <property type="match status" value="1"/>
</dbReference>
<comment type="similarity">
    <text evidence="1">Belongs to the carbohydrate kinase PfkB family.</text>
</comment>
<evidence type="ECO:0000256" key="2">
    <source>
        <dbReference type="ARBA" id="ARBA00022679"/>
    </source>
</evidence>
<keyword evidence="3 5" id="KW-0418">Kinase</keyword>
<evidence type="ECO:0000256" key="1">
    <source>
        <dbReference type="ARBA" id="ARBA00010688"/>
    </source>
</evidence>
<comment type="caution">
    <text evidence="5">The sequence shown here is derived from an EMBL/GenBank/DDBJ whole genome shotgun (WGS) entry which is preliminary data.</text>
</comment>
<dbReference type="PANTHER" id="PTHR43320">
    <property type="entry name" value="SUGAR KINASE"/>
    <property type="match status" value="1"/>
</dbReference>
<dbReference type="Proteomes" id="UP000286100">
    <property type="component" value="Unassembled WGS sequence"/>
</dbReference>
<dbReference type="InterPro" id="IPR011611">
    <property type="entry name" value="PfkB_dom"/>
</dbReference>
<protein>
    <submittedName>
        <fullName evidence="5">Sugar kinase</fullName>
    </submittedName>
</protein>
<evidence type="ECO:0000313" key="6">
    <source>
        <dbReference type="Proteomes" id="UP000286100"/>
    </source>
</evidence>
<gene>
    <name evidence="5" type="ORF">D3876_12370</name>
</gene>
<feature type="domain" description="Carbohydrate kinase PfkB" evidence="4">
    <location>
        <begin position="10"/>
        <end position="315"/>
    </location>
</feature>
<dbReference type="InterPro" id="IPR029056">
    <property type="entry name" value="Ribokinase-like"/>
</dbReference>
<sequence length="342" mass="36038">MIKGDRLAGRIVFFGELLLRLTAPGRELLLQSGRLDVHVGGAEANVAVGLARLGHDTKMVSAAPDNPLGQAAIDALRGHGVDCSAVQRRDGRMGLYFLTPGAGLRASEVVYDRAHSSFAEAPAGVFDWPALLNGASRLHLSGITPALGPATAAAAIAAAETASALGVPVSFDGNYRARLWESWDSDPKAVLTKLVDHADVLFGNHRDVSLLLGDTFHGDGPERRREAAEAAFAAFPRLKLIASTARHVDDADRHRIAARIDTREGAHQTDEVVVAGIVDRIGAGDAFAAGVLHGLHIGADADWTVRSGLALTCLKHSLPGDASLFGRADIEAFLSGELDVRR</sequence>
<keyword evidence="6" id="KW-1185">Reference proteome</keyword>
<dbReference type="SUPFAM" id="SSF53613">
    <property type="entry name" value="Ribokinase-like"/>
    <property type="match status" value="1"/>
</dbReference>
<evidence type="ECO:0000259" key="4">
    <source>
        <dbReference type="Pfam" id="PF00294"/>
    </source>
</evidence>
<evidence type="ECO:0000313" key="5">
    <source>
        <dbReference type="EMBL" id="RJF91560.1"/>
    </source>
</evidence>
<dbReference type="OrthoDB" id="9776822at2"/>
<dbReference type="InterPro" id="IPR052700">
    <property type="entry name" value="Carb_kinase_PfkB-like"/>
</dbReference>
<dbReference type="Pfam" id="PF00294">
    <property type="entry name" value="PfkB"/>
    <property type="match status" value="1"/>
</dbReference>
<dbReference type="EMBL" id="QYUM01000003">
    <property type="protein sequence ID" value="RJF91560.1"/>
    <property type="molecule type" value="Genomic_DNA"/>
</dbReference>
<evidence type="ECO:0000256" key="3">
    <source>
        <dbReference type="ARBA" id="ARBA00022777"/>
    </source>
</evidence>
<reference evidence="5 6" key="1">
    <citation type="submission" date="2018-09" db="EMBL/GenBank/DDBJ databases">
        <authorList>
            <person name="Zhu H."/>
        </authorList>
    </citation>
    <scope>NUCLEOTIDE SEQUENCE [LARGE SCALE GENOMIC DNA]</scope>
    <source>
        <strain evidence="5 6">K2R01-6</strain>
    </source>
</reference>
<dbReference type="AlphaFoldDB" id="A0A418WNI8"/>
<name>A0A418WNI8_9SPHN</name>